<feature type="chain" id="PRO_5036428412" evidence="1">
    <location>
        <begin position="17"/>
        <end position="160"/>
    </location>
</feature>
<name>A0A8D8MX02_CULPI</name>
<evidence type="ECO:0000256" key="1">
    <source>
        <dbReference type="SAM" id="SignalP"/>
    </source>
</evidence>
<dbReference type="EMBL" id="HBUE01228127">
    <property type="protein sequence ID" value="CAG6543205.1"/>
    <property type="molecule type" value="Transcribed_RNA"/>
</dbReference>
<feature type="signal peptide" evidence="1">
    <location>
        <begin position="1"/>
        <end position="16"/>
    </location>
</feature>
<dbReference type="EMBL" id="HBUE01334881">
    <property type="protein sequence ID" value="CAG6595327.1"/>
    <property type="molecule type" value="Transcribed_RNA"/>
</dbReference>
<reference evidence="2" key="1">
    <citation type="submission" date="2021-05" db="EMBL/GenBank/DDBJ databases">
        <authorList>
            <person name="Alioto T."/>
            <person name="Alioto T."/>
            <person name="Gomez Garrido J."/>
        </authorList>
    </citation>
    <scope>NUCLEOTIDE SEQUENCE</scope>
</reference>
<dbReference type="AlphaFoldDB" id="A0A8D8MX02"/>
<proteinExistence type="predicted"/>
<keyword evidence="1" id="KW-0732">Signal</keyword>
<accession>A0A8D8MX02</accession>
<evidence type="ECO:0000313" key="2">
    <source>
        <dbReference type="EMBL" id="CAG6543205.1"/>
    </source>
</evidence>
<organism evidence="2">
    <name type="scientific">Culex pipiens</name>
    <name type="common">House mosquito</name>
    <dbReference type="NCBI Taxonomy" id="7175"/>
    <lineage>
        <taxon>Eukaryota</taxon>
        <taxon>Metazoa</taxon>
        <taxon>Ecdysozoa</taxon>
        <taxon>Arthropoda</taxon>
        <taxon>Hexapoda</taxon>
        <taxon>Insecta</taxon>
        <taxon>Pterygota</taxon>
        <taxon>Neoptera</taxon>
        <taxon>Endopterygota</taxon>
        <taxon>Diptera</taxon>
        <taxon>Nematocera</taxon>
        <taxon>Culicoidea</taxon>
        <taxon>Culicidae</taxon>
        <taxon>Culicinae</taxon>
        <taxon>Culicini</taxon>
        <taxon>Culex</taxon>
        <taxon>Culex</taxon>
    </lineage>
</organism>
<protein>
    <submittedName>
        <fullName evidence="2">(northern house mosquito) hypothetical protein</fullName>
    </submittedName>
</protein>
<sequence length="160" mass="17612">MMSCFALLGTATGCTAGSSVQWAQSVGTSGLDPVYSASSTCLSGHITMNPGLFRIRWRISSITFNSTKRCIVSLSNRYGSRYGYRLRAFCNCCTSSYCTIRCRPEALREHVMMASVLPSMCSSMRVSGQLANTSGRTYPALRFSLIRSANRPGKTFNRWP</sequence>